<dbReference type="GO" id="GO:0005096">
    <property type="term" value="F:GTPase activator activity"/>
    <property type="evidence" value="ECO:0007669"/>
    <property type="project" value="TreeGrafter"/>
</dbReference>
<dbReference type="PANTHER" id="PTHR47219:SF20">
    <property type="entry name" value="TBC1 DOMAIN FAMILY MEMBER 2B"/>
    <property type="match status" value="1"/>
</dbReference>
<keyword evidence="5" id="KW-1185">Reference proteome</keyword>
<feature type="compositionally biased region" description="Basic residues" evidence="2">
    <location>
        <begin position="26"/>
        <end position="38"/>
    </location>
</feature>
<dbReference type="FunFam" id="1.10.8.270:FF:000026">
    <property type="entry name" value="TBC (Tre-2/Bub2/Cdc16) domain family"/>
    <property type="match status" value="1"/>
</dbReference>
<dbReference type="HOGENOM" id="CLU_005609_0_0_1"/>
<gene>
    <name evidence="4" type="ORF">A1O3_00469</name>
</gene>
<feature type="region of interest" description="Disordered" evidence="2">
    <location>
        <begin position="301"/>
        <end position="453"/>
    </location>
</feature>
<dbReference type="PANTHER" id="PTHR47219">
    <property type="entry name" value="RAB GTPASE-ACTIVATING PROTEIN 1-LIKE"/>
    <property type="match status" value="1"/>
</dbReference>
<dbReference type="GO" id="GO:0031267">
    <property type="term" value="F:small GTPase binding"/>
    <property type="evidence" value="ECO:0007669"/>
    <property type="project" value="TreeGrafter"/>
</dbReference>
<feature type="region of interest" description="Disordered" evidence="2">
    <location>
        <begin position="519"/>
        <end position="542"/>
    </location>
</feature>
<dbReference type="OrthoDB" id="294251at2759"/>
<dbReference type="Pfam" id="PF00566">
    <property type="entry name" value="RabGAP-TBC"/>
    <property type="match status" value="1"/>
</dbReference>
<evidence type="ECO:0000313" key="5">
    <source>
        <dbReference type="Proteomes" id="UP000019478"/>
    </source>
</evidence>
<dbReference type="InterPro" id="IPR035969">
    <property type="entry name" value="Rab-GAP_TBC_sf"/>
</dbReference>
<feature type="compositionally biased region" description="Basic and acidic residues" evidence="2">
    <location>
        <begin position="255"/>
        <end position="264"/>
    </location>
</feature>
<dbReference type="EMBL" id="AMGY01000001">
    <property type="protein sequence ID" value="EXJ91919.1"/>
    <property type="molecule type" value="Genomic_DNA"/>
</dbReference>
<dbReference type="Gene3D" id="1.10.8.270">
    <property type="entry name" value="putative rabgap domain of human tbc1 domain family member 14 like domains"/>
    <property type="match status" value="1"/>
</dbReference>
<dbReference type="RefSeq" id="XP_007728809.1">
    <property type="nucleotide sequence ID" value="XM_007730619.1"/>
</dbReference>
<feature type="compositionally biased region" description="Polar residues" evidence="2">
    <location>
        <begin position="303"/>
        <end position="327"/>
    </location>
</feature>
<name>W9ZBP0_9EURO</name>
<organism evidence="4 5">
    <name type="scientific">Capronia epimyces CBS 606.96</name>
    <dbReference type="NCBI Taxonomy" id="1182542"/>
    <lineage>
        <taxon>Eukaryota</taxon>
        <taxon>Fungi</taxon>
        <taxon>Dikarya</taxon>
        <taxon>Ascomycota</taxon>
        <taxon>Pezizomycotina</taxon>
        <taxon>Eurotiomycetes</taxon>
        <taxon>Chaetothyriomycetidae</taxon>
        <taxon>Chaetothyriales</taxon>
        <taxon>Herpotrichiellaceae</taxon>
        <taxon>Capronia</taxon>
    </lineage>
</organism>
<feature type="region of interest" description="Disordered" evidence="2">
    <location>
        <begin position="945"/>
        <end position="965"/>
    </location>
</feature>
<dbReference type="Gene3D" id="1.10.472.80">
    <property type="entry name" value="Ypt/Rab-GAP domain of gyp1p, domain 3"/>
    <property type="match status" value="1"/>
</dbReference>
<reference evidence="4 5" key="1">
    <citation type="submission" date="2013-03" db="EMBL/GenBank/DDBJ databases">
        <title>The Genome Sequence of Capronia epimyces CBS 606.96.</title>
        <authorList>
            <consortium name="The Broad Institute Genomics Platform"/>
            <person name="Cuomo C."/>
            <person name="de Hoog S."/>
            <person name="Gorbushina A."/>
            <person name="Walker B."/>
            <person name="Young S.K."/>
            <person name="Zeng Q."/>
            <person name="Gargeya S."/>
            <person name="Fitzgerald M."/>
            <person name="Haas B."/>
            <person name="Abouelleil A."/>
            <person name="Allen A.W."/>
            <person name="Alvarado L."/>
            <person name="Arachchi H.M."/>
            <person name="Berlin A.M."/>
            <person name="Chapman S.B."/>
            <person name="Gainer-Dewar J."/>
            <person name="Goldberg J."/>
            <person name="Griggs A."/>
            <person name="Gujja S."/>
            <person name="Hansen M."/>
            <person name="Howarth C."/>
            <person name="Imamovic A."/>
            <person name="Ireland A."/>
            <person name="Larimer J."/>
            <person name="McCowan C."/>
            <person name="Murphy C."/>
            <person name="Pearson M."/>
            <person name="Poon T.W."/>
            <person name="Priest M."/>
            <person name="Roberts A."/>
            <person name="Saif S."/>
            <person name="Shea T."/>
            <person name="Sisk P."/>
            <person name="Sykes S."/>
            <person name="Wortman J."/>
            <person name="Nusbaum C."/>
            <person name="Birren B."/>
        </authorList>
    </citation>
    <scope>NUCLEOTIDE SEQUENCE [LARGE SCALE GENOMIC DNA]</scope>
    <source>
        <strain evidence="4 5">CBS 606.96</strain>
    </source>
</reference>
<dbReference type="SUPFAM" id="SSF47923">
    <property type="entry name" value="Ypt/Rab-GAP domain of gyp1p"/>
    <property type="match status" value="2"/>
</dbReference>
<dbReference type="eggNOG" id="KOG2058">
    <property type="taxonomic scope" value="Eukaryota"/>
</dbReference>
<feature type="compositionally biased region" description="Polar residues" evidence="2">
    <location>
        <begin position="394"/>
        <end position="420"/>
    </location>
</feature>
<dbReference type="SMART" id="SM00164">
    <property type="entry name" value="TBC"/>
    <property type="match status" value="1"/>
</dbReference>
<dbReference type="PROSITE" id="PS50086">
    <property type="entry name" value="TBC_RABGAP"/>
    <property type="match status" value="1"/>
</dbReference>
<dbReference type="GeneID" id="19164609"/>
<evidence type="ECO:0000256" key="1">
    <source>
        <dbReference type="SAM" id="Coils"/>
    </source>
</evidence>
<evidence type="ECO:0000313" key="4">
    <source>
        <dbReference type="EMBL" id="EXJ91919.1"/>
    </source>
</evidence>
<feature type="domain" description="Rab-GAP TBC" evidence="3">
    <location>
        <begin position="726"/>
        <end position="918"/>
    </location>
</feature>
<protein>
    <recommendedName>
        <fullName evidence="3">Rab-GAP TBC domain-containing protein</fullName>
    </recommendedName>
</protein>
<feature type="region of interest" description="Disordered" evidence="2">
    <location>
        <begin position="1"/>
        <end position="81"/>
    </location>
</feature>
<feature type="region of interest" description="Disordered" evidence="2">
    <location>
        <begin position="239"/>
        <end position="284"/>
    </location>
</feature>
<feature type="compositionally biased region" description="Low complexity" evidence="2">
    <location>
        <begin position="1"/>
        <end position="20"/>
    </location>
</feature>
<feature type="coiled-coil region" evidence="1">
    <location>
        <begin position="158"/>
        <end position="185"/>
    </location>
</feature>
<dbReference type="AlphaFoldDB" id="W9ZBP0"/>
<dbReference type="STRING" id="1182542.W9ZBP0"/>
<accession>W9ZBP0</accession>
<proteinExistence type="predicted"/>
<dbReference type="InterPro" id="IPR050302">
    <property type="entry name" value="Rab_GAP_TBC_domain"/>
</dbReference>
<keyword evidence="1" id="KW-0175">Coiled coil</keyword>
<sequence>MSDNGSNASRRSSSQTSHASAEFKKARTLRGMPKRHGSKNSSRSIEEDDPALTSFPSFSPEPETRSSNIIQELGPRPARTISQKVRERKATLAGLTSASPSLNKQNALFDDSPRSSLDIPGSLHLASDDHIERLISRTGAVKLVRQYASDLAQRDAEISALRIHADQRERELKRLLREANVSTAEVERRLLRLEQGIASSSHQELSGSADQLASAASLDDMMSEAMADGIVVRSPVESTYYGDSSHAPQSPKAAFHAELHDGRSRSGSMISTHAKASQNTSRANSIISEGSQDMDATLRPRVASSNSSKVSGLQSIFQPPGPSSGSSYFIGGRSLRKPKVGDEASVRSNQSGRSFASWTQIFSGKSQNGRSRASSLGQEGSNPGGASEAEATPANLSKTRTNPSHPATKSSLSLPPSGNAPNWPPAKRTPTPSRLAATPSHTRKESNASSLPPTVELDSMIESSQLPPTMTSQNSDNYGLLTDRFGFIYDQKRRKRQTLQVRQHKRNKISGAETIASFRAAEGTESEDVLADRPATPASLDDETVKKSWQDYLKVTAGLPSGRPRELLSHTPSAGAVVTVTTVDAAGMTTPPHRSRETSISVSAAAQKALPSTSVVTEPQHTAVTAISSDFAADSETDASGDSGPTKLLLEQLTDLHDALQTERSARWNDFLRRVRAERANNLDRASNNTPEADLLNGELIGIATLGRSKQTKNKYLHFKALVLGGIPVSLRPKIWAECSGASSLRNPGYYEELVARSQEGADIDPDIAGQIKADVRRTLTDNVFFRHGPGVQRLEELLRAYSLHNPRIGYCQGMNLITASLLLICATAEDCFWLLVAIIDVILPSQYFSSTLLVARADQVVLRQYVAEVLPKLSAKLEELGVELEACTFHWFLSLYTGVLTGGEALYRVWDVILCLNSSDAIPYAFREARNLTVDMSSLNLSAPSTPVTPTIPSGQGEDGEHDGTSSPFLFQLALALLKLNEAAILALDSAAQVYTYINHNMTNHAISIDALVQASEALRTRVKRSEVLERRKAAIKALGP</sequence>
<dbReference type="InterPro" id="IPR000195">
    <property type="entry name" value="Rab-GAP-TBC_dom"/>
</dbReference>
<feature type="compositionally biased region" description="Polar residues" evidence="2">
    <location>
        <begin position="945"/>
        <end position="955"/>
    </location>
</feature>
<evidence type="ECO:0000259" key="3">
    <source>
        <dbReference type="PROSITE" id="PS50086"/>
    </source>
</evidence>
<feature type="compositionally biased region" description="Polar residues" evidence="2">
    <location>
        <begin position="346"/>
        <end position="381"/>
    </location>
</feature>
<dbReference type="Proteomes" id="UP000019478">
    <property type="component" value="Unassembled WGS sequence"/>
</dbReference>
<evidence type="ECO:0000256" key="2">
    <source>
        <dbReference type="SAM" id="MobiDB-lite"/>
    </source>
</evidence>
<feature type="compositionally biased region" description="Polar residues" evidence="2">
    <location>
        <begin position="265"/>
        <end position="284"/>
    </location>
</feature>
<comment type="caution">
    <text evidence="4">The sequence shown here is derived from an EMBL/GenBank/DDBJ whole genome shotgun (WGS) entry which is preliminary data.</text>
</comment>